<evidence type="ECO:0000313" key="1">
    <source>
        <dbReference type="EMBL" id="SSX18813.1"/>
    </source>
</evidence>
<proteinExistence type="predicted"/>
<name>A0A336LQA4_CULSO</name>
<gene>
    <name evidence="1" type="primary">CSON010954</name>
</gene>
<accession>A0A336LQA4</accession>
<dbReference type="OMA" id="RNDWAKF"/>
<dbReference type="VEuPathDB" id="VectorBase:CSON010954"/>
<sequence length="119" mass="13768">MVRWWIYKNVRKFMQPVEFEKAEKWKRRLALGYFLLAWNAFGLICYQYYQGRGDWAKAAGLKTEEDELMPVGAQFANMLGIQNAKVTRISGLRKVGEYEIKDGEIIRPAPSDSNSSETP</sequence>
<protein>
    <submittedName>
        <fullName evidence="1">CSON010954 protein</fullName>
    </submittedName>
</protein>
<dbReference type="AlphaFoldDB" id="A0A336LQA4"/>
<dbReference type="EMBL" id="UFQT01000045">
    <property type="protein sequence ID" value="SSX18813.1"/>
    <property type="molecule type" value="Genomic_DNA"/>
</dbReference>
<organism evidence="1">
    <name type="scientific">Culicoides sonorensis</name>
    <name type="common">Biting midge</name>
    <dbReference type="NCBI Taxonomy" id="179676"/>
    <lineage>
        <taxon>Eukaryota</taxon>
        <taxon>Metazoa</taxon>
        <taxon>Ecdysozoa</taxon>
        <taxon>Arthropoda</taxon>
        <taxon>Hexapoda</taxon>
        <taxon>Insecta</taxon>
        <taxon>Pterygota</taxon>
        <taxon>Neoptera</taxon>
        <taxon>Endopterygota</taxon>
        <taxon>Diptera</taxon>
        <taxon>Nematocera</taxon>
        <taxon>Chironomoidea</taxon>
        <taxon>Ceratopogonidae</taxon>
        <taxon>Ceratopogoninae</taxon>
        <taxon>Culicoides</taxon>
        <taxon>Monoculicoides</taxon>
    </lineage>
</organism>
<reference evidence="1" key="1">
    <citation type="submission" date="2018-07" db="EMBL/GenBank/DDBJ databases">
        <authorList>
            <person name="Quirk P.G."/>
            <person name="Krulwich T.A."/>
        </authorList>
    </citation>
    <scope>NUCLEOTIDE SEQUENCE</scope>
</reference>